<comment type="pathway">
    <text evidence="2">Bacterial outer membrane biogenesis; lipopolysaccharide biosynthesis.</text>
</comment>
<name>A0ABR9XTG5_9CHLB</name>
<protein>
    <recommendedName>
        <fullName evidence="5">3-deoxy-8-phosphooctulonate synthase</fullName>
        <ecNumber evidence="5">2.5.1.55</ecNumber>
    </recommendedName>
</protein>
<comment type="similarity">
    <text evidence="4">Belongs to the KdsA family.</text>
</comment>
<dbReference type="SUPFAM" id="SSF51569">
    <property type="entry name" value="Aldolase"/>
    <property type="match status" value="1"/>
</dbReference>
<accession>A0ABR9XTG5</accession>
<dbReference type="NCBIfam" id="TIGR01362">
    <property type="entry name" value="KDO8P_synth"/>
    <property type="match status" value="1"/>
</dbReference>
<dbReference type="Pfam" id="PF00793">
    <property type="entry name" value="DAHP_synth_1"/>
    <property type="match status" value="1"/>
</dbReference>
<dbReference type="NCBIfam" id="NF003543">
    <property type="entry name" value="PRK05198.1"/>
    <property type="match status" value="1"/>
</dbReference>
<dbReference type="InterPro" id="IPR013785">
    <property type="entry name" value="Aldolase_TIM"/>
</dbReference>
<gene>
    <name evidence="10" type="primary">kdsA</name>
    <name evidence="10" type="ORF">INT08_08940</name>
</gene>
<comment type="subcellular location">
    <subcellularLocation>
        <location evidence="1">Cytoplasm</location>
    </subcellularLocation>
</comment>
<dbReference type="GO" id="GO:0008676">
    <property type="term" value="F:3-deoxy-8-phosphooctulonate synthase activity"/>
    <property type="evidence" value="ECO:0007669"/>
    <property type="project" value="UniProtKB-EC"/>
</dbReference>
<evidence type="ECO:0000313" key="11">
    <source>
        <dbReference type="Proteomes" id="UP000619838"/>
    </source>
</evidence>
<reference evidence="10 11" key="1">
    <citation type="journal article" date="2020" name="Microorganisms">
        <title>Simultaneous Genome Sequencing of Prosthecochloris ethylica and Desulfuromonas acetoxidans within a Syntrophic Mixture Reveals Unique Pili and Protein Interactions.</title>
        <authorList>
            <person name="Kyndt J.A."/>
            <person name="Van Beeumen J.J."/>
            <person name="Meyer T.E."/>
        </authorList>
    </citation>
    <scope>NUCLEOTIDE SEQUENCE [LARGE SCALE GENOMIC DNA]</scope>
    <source>
        <strain evidence="10 11">N3</strain>
    </source>
</reference>
<keyword evidence="11" id="KW-1185">Reference proteome</keyword>
<dbReference type="InterPro" id="IPR006218">
    <property type="entry name" value="DAHP1/KDSA"/>
</dbReference>
<comment type="pathway">
    <text evidence="3">Carbohydrate biosynthesis; 3-deoxy-D-manno-octulosonate biosynthesis; 3-deoxy-D-manno-octulosonate from D-ribulose 5-phosphate: step 2/3.</text>
</comment>
<evidence type="ECO:0000259" key="9">
    <source>
        <dbReference type="Pfam" id="PF00793"/>
    </source>
</evidence>
<evidence type="ECO:0000256" key="6">
    <source>
        <dbReference type="ARBA" id="ARBA00022490"/>
    </source>
</evidence>
<dbReference type="Gene3D" id="3.20.20.70">
    <property type="entry name" value="Aldolase class I"/>
    <property type="match status" value="1"/>
</dbReference>
<dbReference type="Proteomes" id="UP000619838">
    <property type="component" value="Unassembled WGS sequence"/>
</dbReference>
<organism evidence="10 11">
    <name type="scientific">Prosthecochloris ethylica</name>
    <dbReference type="NCBI Taxonomy" id="2743976"/>
    <lineage>
        <taxon>Bacteria</taxon>
        <taxon>Pseudomonadati</taxon>
        <taxon>Chlorobiota</taxon>
        <taxon>Chlorobiia</taxon>
        <taxon>Chlorobiales</taxon>
        <taxon>Chlorobiaceae</taxon>
        <taxon>Prosthecochloris</taxon>
    </lineage>
</organism>
<dbReference type="EC" id="2.5.1.55" evidence="5"/>
<comment type="catalytic activity">
    <reaction evidence="8">
        <text>D-arabinose 5-phosphate + phosphoenolpyruvate + H2O = 3-deoxy-alpha-D-manno-2-octulosonate-8-phosphate + phosphate</text>
        <dbReference type="Rhea" id="RHEA:14053"/>
        <dbReference type="ChEBI" id="CHEBI:15377"/>
        <dbReference type="ChEBI" id="CHEBI:43474"/>
        <dbReference type="ChEBI" id="CHEBI:57693"/>
        <dbReference type="ChEBI" id="CHEBI:58702"/>
        <dbReference type="ChEBI" id="CHEBI:85985"/>
        <dbReference type="EC" id="2.5.1.55"/>
    </reaction>
</comment>
<keyword evidence="6" id="KW-0963">Cytoplasm</keyword>
<evidence type="ECO:0000256" key="1">
    <source>
        <dbReference type="ARBA" id="ARBA00004496"/>
    </source>
</evidence>
<evidence type="ECO:0000256" key="8">
    <source>
        <dbReference type="ARBA" id="ARBA00049112"/>
    </source>
</evidence>
<evidence type="ECO:0000313" key="10">
    <source>
        <dbReference type="EMBL" id="MBF0637296.1"/>
    </source>
</evidence>
<dbReference type="InterPro" id="IPR006269">
    <property type="entry name" value="KDO8P_synthase"/>
</dbReference>
<comment type="caution">
    <text evidence="10">The sequence shown here is derived from an EMBL/GenBank/DDBJ whole genome shotgun (WGS) entry which is preliminary data.</text>
</comment>
<evidence type="ECO:0000256" key="3">
    <source>
        <dbReference type="ARBA" id="ARBA00004845"/>
    </source>
</evidence>
<feature type="domain" description="DAHP synthetase I/KDSA" evidence="9">
    <location>
        <begin position="40"/>
        <end position="300"/>
    </location>
</feature>
<keyword evidence="7 10" id="KW-0808">Transferase</keyword>
<evidence type="ECO:0000256" key="7">
    <source>
        <dbReference type="ARBA" id="ARBA00022679"/>
    </source>
</evidence>
<evidence type="ECO:0000256" key="2">
    <source>
        <dbReference type="ARBA" id="ARBA00004756"/>
    </source>
</evidence>
<dbReference type="PANTHER" id="PTHR21057">
    <property type="entry name" value="PHOSPHO-2-DEHYDRO-3-DEOXYHEPTONATE ALDOLASE"/>
    <property type="match status" value="1"/>
</dbReference>
<evidence type="ECO:0000256" key="4">
    <source>
        <dbReference type="ARBA" id="ARBA00010499"/>
    </source>
</evidence>
<proteinExistence type="inferred from homology"/>
<dbReference type="EMBL" id="JADGII010000016">
    <property type="protein sequence ID" value="MBF0637296.1"/>
    <property type="molecule type" value="Genomic_DNA"/>
</dbReference>
<evidence type="ECO:0000256" key="5">
    <source>
        <dbReference type="ARBA" id="ARBA00012693"/>
    </source>
</evidence>
<sequence length="305" mass="32883">MKNVYYGVNLKFTAKKLQPLVCDFCCTITVDSVQKFSIGGVHTGTEAPLFFIAGPCLIEDRDMALRVAGELDRVRRELTLPVIFKGSYRKANRSSVSSFTGIGDRAALEILAEVRETYAMPVLTDVHEQQDVRLAAEYVDVLQIPAFLSRQTELLSAAGETGLAVNIKKAQFMAPGDMALAAEKVAATGNHRILLTERGTSFGYHNLVVDFRGVPTMALTGYPVVYDATHSLQLPSAAGGVSGGQREFLLPMARAAVAAGVDGVFLEVHPDPASARSDAATQLPLRDFAGVARQLRQLHDCVTSL</sequence>